<accession>A0A5C6MWK9</accession>
<comment type="caution">
    <text evidence="1">The sequence shown here is derived from an EMBL/GenBank/DDBJ whole genome shotgun (WGS) entry which is preliminary data.</text>
</comment>
<evidence type="ECO:0000313" key="1">
    <source>
        <dbReference type="EMBL" id="TWW58688.1"/>
    </source>
</evidence>
<reference evidence="1 2" key="1">
    <citation type="submission" date="2019-04" db="EMBL/GenBank/DDBJ databases">
        <title>Chromosome genome assembly for Takifugu flavidus.</title>
        <authorList>
            <person name="Xiao S."/>
        </authorList>
    </citation>
    <scope>NUCLEOTIDE SEQUENCE [LARGE SCALE GENOMIC DNA]</scope>
    <source>
        <strain evidence="1">HTHZ2018</strain>
        <tissue evidence="1">Muscle</tissue>
    </source>
</reference>
<dbReference type="Proteomes" id="UP000324091">
    <property type="component" value="Chromosome 6"/>
</dbReference>
<name>A0A5C6MWK9_9TELE</name>
<gene>
    <name evidence="1" type="ORF">D4764_06G0002180</name>
</gene>
<keyword evidence="2" id="KW-1185">Reference proteome</keyword>
<sequence length="113" mass="11972">MSLVGLISADGCRRALQAVSINRVLESNSHNPLGCPHPPASFGHLIHHITGTAFIPQLPICSPTPAPDTPSPPTPALTPRSLYAGYVTMCSIPSPPLLQHHSPPTIPQIAQRH</sequence>
<dbReference type="AlphaFoldDB" id="A0A5C6MWK9"/>
<organism evidence="1 2">
    <name type="scientific">Takifugu flavidus</name>
    <name type="common">sansaifugu</name>
    <dbReference type="NCBI Taxonomy" id="433684"/>
    <lineage>
        <taxon>Eukaryota</taxon>
        <taxon>Metazoa</taxon>
        <taxon>Chordata</taxon>
        <taxon>Craniata</taxon>
        <taxon>Vertebrata</taxon>
        <taxon>Euteleostomi</taxon>
        <taxon>Actinopterygii</taxon>
        <taxon>Neopterygii</taxon>
        <taxon>Teleostei</taxon>
        <taxon>Neoteleostei</taxon>
        <taxon>Acanthomorphata</taxon>
        <taxon>Eupercaria</taxon>
        <taxon>Tetraodontiformes</taxon>
        <taxon>Tetradontoidea</taxon>
        <taxon>Tetraodontidae</taxon>
        <taxon>Takifugu</taxon>
    </lineage>
</organism>
<evidence type="ECO:0000313" key="2">
    <source>
        <dbReference type="Proteomes" id="UP000324091"/>
    </source>
</evidence>
<proteinExistence type="predicted"/>
<dbReference type="EMBL" id="RHFK02000019">
    <property type="protein sequence ID" value="TWW58688.1"/>
    <property type="molecule type" value="Genomic_DNA"/>
</dbReference>
<protein>
    <submittedName>
        <fullName evidence="1">Uncharacterized protein</fullName>
    </submittedName>
</protein>